<reference evidence="2 3" key="1">
    <citation type="submission" date="2019-11" db="EMBL/GenBank/DDBJ databases">
        <title>Comparative genomics of hydrocarbon-degrading Desulfosarcina strains.</title>
        <authorList>
            <person name="Watanabe M."/>
            <person name="Kojima H."/>
            <person name="Fukui M."/>
        </authorList>
    </citation>
    <scope>NUCLEOTIDE SEQUENCE [LARGE SCALE GENOMIC DNA]</scope>
    <source>
        <strain evidence="2 3">PL12</strain>
    </source>
</reference>
<keyword evidence="1" id="KW-0812">Transmembrane</keyword>
<dbReference type="Proteomes" id="UP000427906">
    <property type="component" value="Chromosome"/>
</dbReference>
<evidence type="ECO:0000256" key="1">
    <source>
        <dbReference type="SAM" id="Phobius"/>
    </source>
</evidence>
<organism evidence="2 3">
    <name type="scientific">Desulfosarcina alkanivorans</name>
    <dbReference type="NCBI Taxonomy" id="571177"/>
    <lineage>
        <taxon>Bacteria</taxon>
        <taxon>Pseudomonadati</taxon>
        <taxon>Thermodesulfobacteriota</taxon>
        <taxon>Desulfobacteria</taxon>
        <taxon>Desulfobacterales</taxon>
        <taxon>Desulfosarcinaceae</taxon>
        <taxon>Desulfosarcina</taxon>
    </lineage>
</organism>
<dbReference type="EMBL" id="AP021874">
    <property type="protein sequence ID" value="BBO72466.1"/>
    <property type="molecule type" value="Genomic_DNA"/>
</dbReference>
<sequence>MTNQQDTTAFSRGDRIAVTLFAVFFGLYLINVLLGKATIVFGWKTYHIGNVGEFLILFAASVAFIVAALHREAVRKLTRKPDQE</sequence>
<feature type="transmembrane region" description="Helical" evidence="1">
    <location>
        <begin position="16"/>
        <end position="34"/>
    </location>
</feature>
<dbReference type="RefSeq" id="WP_197904700.1">
    <property type="nucleotide sequence ID" value="NZ_AP021874.1"/>
</dbReference>
<keyword evidence="1" id="KW-0472">Membrane</keyword>
<evidence type="ECO:0000313" key="3">
    <source>
        <dbReference type="Proteomes" id="UP000427906"/>
    </source>
</evidence>
<keyword evidence="1" id="KW-1133">Transmembrane helix</keyword>
<feature type="transmembrane region" description="Helical" evidence="1">
    <location>
        <begin position="54"/>
        <end position="70"/>
    </location>
</feature>
<dbReference type="KEGG" id="dalk:DSCA_63960"/>
<gene>
    <name evidence="2" type="ORF">DSCA_63960</name>
</gene>
<protein>
    <submittedName>
        <fullName evidence="2">Uncharacterized protein</fullName>
    </submittedName>
</protein>
<keyword evidence="3" id="KW-1185">Reference proteome</keyword>
<evidence type="ECO:0000313" key="2">
    <source>
        <dbReference type="EMBL" id="BBO72466.1"/>
    </source>
</evidence>
<dbReference type="AlphaFoldDB" id="A0A5K7YT08"/>
<proteinExistence type="predicted"/>
<accession>A0A5K7YT08</accession>
<name>A0A5K7YT08_9BACT</name>